<evidence type="ECO:0000256" key="10">
    <source>
        <dbReference type="ARBA" id="ARBA00047899"/>
    </source>
</evidence>
<dbReference type="Gene3D" id="1.10.510.10">
    <property type="entry name" value="Transferase(Phosphotransferase) domain 1"/>
    <property type="match status" value="1"/>
</dbReference>
<dbReference type="PANTHER" id="PTHR24346:SF110">
    <property type="entry name" value="NON-SPECIFIC SERINE_THREONINE PROTEIN KINASE"/>
    <property type="match status" value="1"/>
</dbReference>
<dbReference type="GO" id="GO:0005940">
    <property type="term" value="C:septin ring"/>
    <property type="evidence" value="ECO:0007669"/>
    <property type="project" value="UniProtKB-ARBA"/>
</dbReference>
<comment type="subcellular location">
    <subcellularLocation>
        <location evidence="1">Bud neck</location>
    </subcellularLocation>
</comment>
<evidence type="ECO:0000256" key="4">
    <source>
        <dbReference type="ARBA" id="ARBA00022527"/>
    </source>
</evidence>
<feature type="binding site" evidence="12">
    <location>
        <position position="135"/>
    </location>
    <ligand>
        <name>ATP</name>
        <dbReference type="ChEBI" id="CHEBI:30616"/>
    </ligand>
</feature>
<dbReference type="InterPro" id="IPR011009">
    <property type="entry name" value="Kinase-like_dom_sf"/>
</dbReference>
<comment type="similarity">
    <text evidence="2">Belongs to the protein kinase superfamily. CAMK Ser/Thr protein kinase family. NIM1 subfamily.</text>
</comment>
<feature type="region of interest" description="Disordered" evidence="13">
    <location>
        <begin position="1321"/>
        <end position="1345"/>
    </location>
</feature>
<dbReference type="GO" id="GO:0004674">
    <property type="term" value="F:protein serine/threonine kinase activity"/>
    <property type="evidence" value="ECO:0007669"/>
    <property type="project" value="UniProtKB-KW"/>
</dbReference>
<feature type="region of interest" description="Disordered" evidence="13">
    <location>
        <begin position="492"/>
        <end position="514"/>
    </location>
</feature>
<evidence type="ECO:0000259" key="14">
    <source>
        <dbReference type="PROSITE" id="PS50011"/>
    </source>
</evidence>
<evidence type="ECO:0000256" key="5">
    <source>
        <dbReference type="ARBA" id="ARBA00022553"/>
    </source>
</evidence>
<feature type="compositionally biased region" description="Polar residues" evidence="13">
    <location>
        <begin position="880"/>
        <end position="899"/>
    </location>
</feature>
<reference evidence="15 16" key="1">
    <citation type="submission" date="2016-08" db="EMBL/GenBank/DDBJ databases">
        <title>Draft genome sequence of allopolyploid Zygosaccharomyces rouxii.</title>
        <authorList>
            <person name="Watanabe J."/>
            <person name="Uehara K."/>
            <person name="Mogi Y."/>
            <person name="Tsukioka Y."/>
        </authorList>
    </citation>
    <scope>NUCLEOTIDE SEQUENCE [LARGE SCALE GENOMIC DNA]</scope>
    <source>
        <strain evidence="15 16">NBRC 110957</strain>
    </source>
</reference>
<evidence type="ECO:0000256" key="3">
    <source>
        <dbReference type="ARBA" id="ARBA00012513"/>
    </source>
</evidence>
<feature type="compositionally biased region" description="Polar residues" evidence="13">
    <location>
        <begin position="72"/>
        <end position="83"/>
    </location>
</feature>
<feature type="region of interest" description="Disordered" evidence="13">
    <location>
        <begin position="1364"/>
        <end position="1486"/>
    </location>
</feature>
<feature type="compositionally biased region" description="Polar residues" evidence="13">
    <location>
        <begin position="777"/>
        <end position="798"/>
    </location>
</feature>
<feature type="compositionally biased region" description="Polar residues" evidence="13">
    <location>
        <begin position="142"/>
        <end position="155"/>
    </location>
</feature>
<accession>A0A1Q3A504</accession>
<dbReference type="PANTHER" id="PTHR24346">
    <property type="entry name" value="MAP/MICROTUBULE AFFINITY-REGULATING KINASE"/>
    <property type="match status" value="1"/>
</dbReference>
<feature type="compositionally biased region" description="Polar residues" evidence="13">
    <location>
        <begin position="1190"/>
        <end position="1209"/>
    </location>
</feature>
<dbReference type="GO" id="GO:0044879">
    <property type="term" value="P:mitotic morphogenesis checkpoint signaling"/>
    <property type="evidence" value="ECO:0007669"/>
    <property type="project" value="UniProtKB-ARBA"/>
</dbReference>
<dbReference type="Pfam" id="PF00069">
    <property type="entry name" value="Pkinase"/>
    <property type="match status" value="1"/>
</dbReference>
<feature type="compositionally biased region" description="Low complexity" evidence="13">
    <location>
        <begin position="102"/>
        <end position="113"/>
    </location>
</feature>
<feature type="domain" description="Protein kinase" evidence="14">
    <location>
        <begin position="101"/>
        <end position="397"/>
    </location>
</feature>
<keyword evidence="9 12" id="KW-0067">ATP-binding</keyword>
<evidence type="ECO:0000256" key="2">
    <source>
        <dbReference type="ARBA" id="ARBA00010791"/>
    </source>
</evidence>
<feature type="region of interest" description="Disordered" evidence="13">
    <location>
        <begin position="132"/>
        <end position="183"/>
    </location>
</feature>
<feature type="region of interest" description="Disordered" evidence="13">
    <location>
        <begin position="771"/>
        <end position="814"/>
    </location>
</feature>
<dbReference type="PROSITE" id="PS50011">
    <property type="entry name" value="PROTEIN_KINASE_DOM"/>
    <property type="match status" value="1"/>
</dbReference>
<feature type="region of interest" description="Disordered" evidence="13">
    <location>
        <begin position="1171"/>
        <end position="1232"/>
    </location>
</feature>
<evidence type="ECO:0000256" key="13">
    <source>
        <dbReference type="SAM" id="MobiDB-lite"/>
    </source>
</evidence>
<name>A0A1Q3A504_ZYGRO</name>
<dbReference type="GO" id="GO:0032161">
    <property type="term" value="C:cleavage apparatus septin structure"/>
    <property type="evidence" value="ECO:0007669"/>
    <property type="project" value="UniProtKB-ARBA"/>
</dbReference>
<feature type="compositionally biased region" description="Basic and acidic residues" evidence="13">
    <location>
        <begin position="1032"/>
        <end position="1042"/>
    </location>
</feature>
<feature type="region of interest" description="Disordered" evidence="13">
    <location>
        <begin position="841"/>
        <end position="941"/>
    </location>
</feature>
<feature type="compositionally biased region" description="Polar residues" evidence="13">
    <location>
        <begin position="911"/>
        <end position="931"/>
    </location>
</feature>
<gene>
    <name evidence="15" type="ORF">ZYGR_0Z01360</name>
</gene>
<keyword evidence="6" id="KW-0808">Transferase</keyword>
<dbReference type="SUPFAM" id="SSF56112">
    <property type="entry name" value="Protein kinase-like (PK-like)"/>
    <property type="match status" value="1"/>
</dbReference>
<dbReference type="Gene3D" id="3.30.200.20">
    <property type="entry name" value="Phosphorylase Kinase, domain 1"/>
    <property type="match status" value="1"/>
</dbReference>
<evidence type="ECO:0000256" key="7">
    <source>
        <dbReference type="ARBA" id="ARBA00022741"/>
    </source>
</evidence>
<dbReference type="OrthoDB" id="504170at2759"/>
<organism evidence="15 16">
    <name type="scientific">Zygosaccharomyces rouxii</name>
    <dbReference type="NCBI Taxonomy" id="4956"/>
    <lineage>
        <taxon>Eukaryota</taxon>
        <taxon>Fungi</taxon>
        <taxon>Dikarya</taxon>
        <taxon>Ascomycota</taxon>
        <taxon>Saccharomycotina</taxon>
        <taxon>Saccharomycetes</taxon>
        <taxon>Saccharomycetales</taxon>
        <taxon>Saccharomycetaceae</taxon>
        <taxon>Zygosaccharomyces</taxon>
    </lineage>
</organism>
<sequence>MPAPMGNRYATRSQRSSNVAKKAARNAMMKVSGGTANTNVKTAVNTDTNDPTAGVTQNQLDRVVQSVNDATNRLSQPESAFSISTTTKSSKRRSRDTVGPWKLGKTLGKGSSGRVRLAKNMETGQLAAIKIVPKKKCKNDPGSHSSSKSTESNFSATMNTTTNTNRATTNGGTNANAGPSEVPANPYGIEREIVIMKLISHSNILGLYEVWENKSELYLVLEYVDGGELFDYLVSRGKLGEREAVHYFKQIVQGVSYCHSFNICHRDLKPENLLLDKKNKNIKIADFGMAALEVSNKLLQTSCGSPHYASPEIVMGRPYHGGPSDVWSCGIILFALLTGHLPFNDDNIKKLLLKVQSGKFHMPQNLSAEAKDLMSKILVVNPFKRIATEEILNHPLLTKYDKLVKPVKYRSSVNPVALSQGKSNSDLHVLDASNSNIVDLRSREDIDDSIVSNLQILWHGASRELIVAKLLQPRMSEEKLFYSLLLSYKEKHSPKPESEAPPQFEPTQPTDEIQQPQIAPLQPPSLEPTLAPEVVQQSLPAQDEEDEEELTKSQTTNEEDSSQLNESQDTSAPKLPQKSQFSASSIDQHSMSGFSSMQSAALSGVPSVPANSLPPAMPIFTAPSSRTFKNSGPALSIPSKKSLKHSASKTSLNHSASKKSLHHSASRKSLVHASPSTTSLHNSASKKSLHNSPPKKTLQNSASKRSLYSQTSISKRSLNLSEYVATENAVISEMEQQLKPNLPSSESNGDFEKLCEQILFGNALEKILEEEEDDGASATTSNTSQRTLTKVDASQRSPHSSDSKNKTPAAKTIPPAFELNTPESEEEQQLRASAHKNLLAEENNRYPFKDITNNPTLAPSDSKPSKSKRDVSQKSDLSEVLNSNQFGGSTFSSNDVLRNNSRKSEFKPSLRVTNDVRSASENQSKPVQPSYSLDPRRNATQPVNPKVVASLLKRAKTKKNIRDARKSGDWSCISGSHFNTNTDINFDDKLENIFDHGFNNRLDGNLERGLVDSGLKRASEDTRSSLWQPSLRDSHVESDAEHNTSGTNEFFDTSDVNVLAHSSIIQKPNDVTRQPSLLSHTGTFKNLSEYLHKEGNANNIANRSHEENPSNVMRKKSTELNLAPRSTLTAALDPKDRSMYTNSFMSNMSDMSYVMEMPSRTYEAQAIEVSNNSSADDITDLPVNSDREFGQSSSQGQHTTATFEDNNVNIFEDAPVDSDSSDTASEDSQQNVRRKAVSIDTLHTTNVLTPATNVRVSLYLNNNNHTESPLKRETTEEIISKFKLSPEKSSQPLVQKRYSALAANRNSDIHSTMTMFKDLEEEQDAEDISQWKPSESPAGEGQEKPNRVTMLFDNEEEMPQLEHQITPTPEVPQKNENRSVPDTKSTRASEEKSMKSIDEGLQKAEELPHTNESSKQLKEPPMHAPPQPKSKVKSSGSPLPAKSKKSKPMKEKSQTATAASTATPSAPPNVSNSAAATPSSASPAPRKQNWFTKLFGGFKSQKSDLGRLQQDHFTKISFDDAHLLTLHEFDKNAVEYHLKSLDHKLHDEKVEYDCKFPTGFAFKIKITTTVLGQKNSTILTVKKKGRNTSSDVKGAFQMFNQNVANVIREAEMGYNV</sequence>
<keyword evidence="4" id="KW-0723">Serine/threonine-protein kinase</keyword>
<proteinExistence type="inferred from homology"/>
<evidence type="ECO:0000256" key="9">
    <source>
        <dbReference type="ARBA" id="ARBA00022840"/>
    </source>
</evidence>
<dbReference type="GO" id="GO:0000399">
    <property type="term" value="C:cellular bud neck septin structure"/>
    <property type="evidence" value="ECO:0007669"/>
    <property type="project" value="UniProtKB-ARBA"/>
</dbReference>
<dbReference type="InterPro" id="IPR017441">
    <property type="entry name" value="Protein_kinase_ATP_BS"/>
</dbReference>
<feature type="compositionally biased region" description="Low complexity" evidence="13">
    <location>
        <begin position="1455"/>
        <end position="1485"/>
    </location>
</feature>
<feature type="compositionally biased region" description="Basic and acidic residues" evidence="13">
    <location>
        <begin position="1373"/>
        <end position="1409"/>
    </location>
</feature>
<dbReference type="CDD" id="cd14081">
    <property type="entry name" value="STKc_BRSK1_2"/>
    <property type="match status" value="1"/>
</dbReference>
<protein>
    <recommendedName>
        <fullName evidence="3">non-specific serine/threonine protein kinase</fullName>
        <ecNumber evidence="3">2.7.11.1</ecNumber>
    </recommendedName>
</protein>
<feature type="region of interest" description="Disordered" evidence="13">
    <location>
        <begin position="72"/>
        <end position="114"/>
    </location>
</feature>
<comment type="caution">
    <text evidence="15">The sequence shown here is derived from an EMBL/GenBank/DDBJ whole genome shotgun (WGS) entry which is preliminary data.</text>
</comment>
<feature type="compositionally biased region" description="Low complexity" evidence="13">
    <location>
        <begin position="156"/>
        <end position="178"/>
    </location>
</feature>
<dbReference type="eggNOG" id="KOG0588">
    <property type="taxonomic scope" value="Eukaryota"/>
</dbReference>
<dbReference type="InterPro" id="IPR008271">
    <property type="entry name" value="Ser/Thr_kinase_AS"/>
</dbReference>
<keyword evidence="7 12" id="KW-0547">Nucleotide-binding</keyword>
<evidence type="ECO:0000256" key="12">
    <source>
        <dbReference type="PROSITE-ProRule" id="PRU10141"/>
    </source>
</evidence>
<keyword evidence="5" id="KW-0597">Phosphoprotein</keyword>
<dbReference type="PROSITE" id="PS00107">
    <property type="entry name" value="PROTEIN_KINASE_ATP"/>
    <property type="match status" value="1"/>
</dbReference>
<evidence type="ECO:0000313" key="15">
    <source>
        <dbReference type="EMBL" id="GAV50713.1"/>
    </source>
</evidence>
<feature type="compositionally biased region" description="Polar residues" evidence="13">
    <location>
        <begin position="674"/>
        <end position="686"/>
    </location>
</feature>
<evidence type="ECO:0000256" key="1">
    <source>
        <dbReference type="ARBA" id="ARBA00004266"/>
    </source>
</evidence>
<comment type="catalytic activity">
    <reaction evidence="10">
        <text>L-threonyl-[protein] + ATP = O-phospho-L-threonyl-[protein] + ADP + H(+)</text>
        <dbReference type="Rhea" id="RHEA:46608"/>
        <dbReference type="Rhea" id="RHEA-COMP:11060"/>
        <dbReference type="Rhea" id="RHEA-COMP:11605"/>
        <dbReference type="ChEBI" id="CHEBI:15378"/>
        <dbReference type="ChEBI" id="CHEBI:30013"/>
        <dbReference type="ChEBI" id="CHEBI:30616"/>
        <dbReference type="ChEBI" id="CHEBI:61977"/>
        <dbReference type="ChEBI" id="CHEBI:456216"/>
        <dbReference type="EC" id="2.7.11.1"/>
    </reaction>
</comment>
<dbReference type="InterPro" id="IPR000719">
    <property type="entry name" value="Prot_kinase_dom"/>
</dbReference>
<comment type="catalytic activity">
    <reaction evidence="11">
        <text>L-seryl-[protein] + ATP = O-phospho-L-seryl-[protein] + ADP + H(+)</text>
        <dbReference type="Rhea" id="RHEA:17989"/>
        <dbReference type="Rhea" id="RHEA-COMP:9863"/>
        <dbReference type="Rhea" id="RHEA-COMP:11604"/>
        <dbReference type="ChEBI" id="CHEBI:15378"/>
        <dbReference type="ChEBI" id="CHEBI:29999"/>
        <dbReference type="ChEBI" id="CHEBI:30616"/>
        <dbReference type="ChEBI" id="CHEBI:83421"/>
        <dbReference type="ChEBI" id="CHEBI:456216"/>
        <dbReference type="EC" id="2.7.11.1"/>
    </reaction>
</comment>
<dbReference type="Proteomes" id="UP000187013">
    <property type="component" value="Unassembled WGS sequence"/>
</dbReference>
<evidence type="ECO:0000256" key="6">
    <source>
        <dbReference type="ARBA" id="ARBA00022679"/>
    </source>
</evidence>
<dbReference type="GO" id="GO:0005524">
    <property type="term" value="F:ATP binding"/>
    <property type="evidence" value="ECO:0007669"/>
    <property type="project" value="UniProtKB-UniRule"/>
</dbReference>
<dbReference type="PROSITE" id="PS00108">
    <property type="entry name" value="PROTEIN_KINASE_ST"/>
    <property type="match status" value="1"/>
</dbReference>
<feature type="compositionally biased region" description="Basic and acidic residues" evidence="13">
    <location>
        <begin position="863"/>
        <end position="877"/>
    </location>
</feature>
<dbReference type="EC" id="2.7.11.1" evidence="3"/>
<feature type="region of interest" description="Disordered" evidence="13">
    <location>
        <begin position="1017"/>
        <end position="1050"/>
    </location>
</feature>
<feature type="compositionally biased region" description="Polar residues" evidence="13">
    <location>
        <begin position="697"/>
        <end position="711"/>
    </location>
</feature>
<evidence type="ECO:0000313" key="16">
    <source>
        <dbReference type="Proteomes" id="UP000187013"/>
    </source>
</evidence>
<dbReference type="EMBL" id="BDGX01000026">
    <property type="protein sequence ID" value="GAV50713.1"/>
    <property type="molecule type" value="Genomic_DNA"/>
</dbReference>
<dbReference type="SMART" id="SM00220">
    <property type="entry name" value="S_TKc"/>
    <property type="match status" value="1"/>
</dbReference>
<keyword evidence="8" id="KW-0418">Kinase</keyword>
<evidence type="ECO:0000256" key="8">
    <source>
        <dbReference type="ARBA" id="ARBA00022777"/>
    </source>
</evidence>
<feature type="region of interest" description="Disordered" evidence="13">
    <location>
        <begin position="539"/>
        <end position="711"/>
    </location>
</feature>
<feature type="compositionally biased region" description="Basic residues" evidence="13">
    <location>
        <begin position="656"/>
        <end position="670"/>
    </location>
</feature>
<feature type="compositionally biased region" description="Polar residues" evidence="13">
    <location>
        <begin position="552"/>
        <end position="601"/>
    </location>
</feature>
<dbReference type="FunFam" id="1.10.510.10:FF:000394">
    <property type="entry name" value="Serine/threonine-protein kinase HSL1"/>
    <property type="match status" value="1"/>
</dbReference>
<evidence type="ECO:0000256" key="11">
    <source>
        <dbReference type="ARBA" id="ARBA00048679"/>
    </source>
</evidence>